<dbReference type="FunFam" id="3.90.226.10:FF:000009">
    <property type="entry name" value="Carnitinyl-CoA dehydratase"/>
    <property type="match status" value="1"/>
</dbReference>
<accession>A0A179VCW9</accession>
<dbReference type="EC" id="4.2.1.17" evidence="3"/>
<keyword evidence="5" id="KW-0456">Lyase</keyword>
<dbReference type="InterPro" id="IPR014748">
    <property type="entry name" value="Enoyl-CoA_hydra_C"/>
</dbReference>
<sequence>MTESEFVSVRTAPEHPGIGTIALSRPPTNALTRQMYRELAQATAEVSERDDIRVVIVYGGHEIFCTGDDLAELAELSADEMARSAGDRQAALTAVAELAKPTIAAITGYALGSGLELALAADWRVAGDNVKVGSPEILAGMIPGGGGTVRLARVVGLSRAKEMILSGRFVGAEEALGTGLIDQMVAPDDVYTEAAAWARRFVDGPPLALAAAKQAIDHGFDSPLAGGLDRERELFCQVFATQDRVDGVAAQLEIGPGTARFRGA</sequence>
<evidence type="ECO:0000256" key="7">
    <source>
        <dbReference type="ARBA" id="ARBA00023717"/>
    </source>
</evidence>
<evidence type="ECO:0000256" key="1">
    <source>
        <dbReference type="ARBA" id="ARBA00002994"/>
    </source>
</evidence>
<name>A0A179VCW9_9MYCO</name>
<evidence type="ECO:0000256" key="3">
    <source>
        <dbReference type="ARBA" id="ARBA00012076"/>
    </source>
</evidence>
<dbReference type="PANTHER" id="PTHR11941">
    <property type="entry name" value="ENOYL-COA HYDRATASE-RELATED"/>
    <property type="match status" value="1"/>
</dbReference>
<evidence type="ECO:0000313" key="10">
    <source>
        <dbReference type="EMBL" id="OAT68861.1"/>
    </source>
</evidence>
<keyword evidence="4" id="KW-0443">Lipid metabolism</keyword>
<dbReference type="GO" id="GO:0004300">
    <property type="term" value="F:enoyl-CoA hydratase activity"/>
    <property type="evidence" value="ECO:0007669"/>
    <property type="project" value="UniProtKB-EC"/>
</dbReference>
<evidence type="ECO:0000256" key="5">
    <source>
        <dbReference type="ARBA" id="ARBA00023239"/>
    </source>
</evidence>
<comment type="catalytic activity">
    <reaction evidence="6">
        <text>a (3S)-3-hydroxyacyl-CoA = a (2E)-enoyl-CoA + H2O</text>
        <dbReference type="Rhea" id="RHEA:16105"/>
        <dbReference type="ChEBI" id="CHEBI:15377"/>
        <dbReference type="ChEBI" id="CHEBI:57318"/>
        <dbReference type="ChEBI" id="CHEBI:58856"/>
        <dbReference type="EC" id="4.2.1.17"/>
    </reaction>
</comment>
<dbReference type="RefSeq" id="WP_064629843.1">
    <property type="nucleotide sequence ID" value="NZ_LQYE01000012.1"/>
</dbReference>
<dbReference type="Pfam" id="PF00378">
    <property type="entry name" value="ECH_1"/>
    <property type="match status" value="1"/>
</dbReference>
<dbReference type="Gene3D" id="1.10.12.10">
    <property type="entry name" value="Lyase 2-enoyl-coa Hydratase, Chain A, domain 2"/>
    <property type="match status" value="1"/>
</dbReference>
<dbReference type="InterPro" id="IPR001753">
    <property type="entry name" value="Enoyl-CoA_hydra/iso"/>
</dbReference>
<evidence type="ECO:0000256" key="2">
    <source>
        <dbReference type="ARBA" id="ARBA00005254"/>
    </source>
</evidence>
<evidence type="ECO:0000256" key="8">
    <source>
        <dbReference type="ARBA" id="ARBA00039456"/>
    </source>
</evidence>
<organism evidence="10 11">
    <name type="scientific">Mycobacteroides immunogenum</name>
    <dbReference type="NCBI Taxonomy" id="83262"/>
    <lineage>
        <taxon>Bacteria</taxon>
        <taxon>Bacillati</taxon>
        <taxon>Actinomycetota</taxon>
        <taxon>Actinomycetes</taxon>
        <taxon>Mycobacteriales</taxon>
        <taxon>Mycobacteriaceae</taxon>
        <taxon>Mycobacteroides</taxon>
    </lineage>
</organism>
<evidence type="ECO:0000256" key="4">
    <source>
        <dbReference type="ARBA" id="ARBA00023098"/>
    </source>
</evidence>
<dbReference type="Gene3D" id="3.90.226.10">
    <property type="entry name" value="2-enoyl-CoA Hydratase, Chain A, domain 1"/>
    <property type="match status" value="1"/>
</dbReference>
<comment type="function">
    <text evidence="1">Could possibly oxidize fatty acids using specific components.</text>
</comment>
<comment type="catalytic activity">
    <reaction evidence="7">
        <text>a 4-saturated-(3S)-3-hydroxyacyl-CoA = a (3E)-enoyl-CoA + H2O</text>
        <dbReference type="Rhea" id="RHEA:20724"/>
        <dbReference type="ChEBI" id="CHEBI:15377"/>
        <dbReference type="ChEBI" id="CHEBI:58521"/>
        <dbReference type="ChEBI" id="CHEBI:137480"/>
        <dbReference type="EC" id="4.2.1.17"/>
    </reaction>
</comment>
<dbReference type="FunFam" id="1.10.12.10:FF:000001">
    <property type="entry name" value="Probable enoyl-CoA hydratase, mitochondrial"/>
    <property type="match status" value="1"/>
</dbReference>
<dbReference type="CDD" id="cd06558">
    <property type="entry name" value="crotonase-like"/>
    <property type="match status" value="1"/>
</dbReference>
<protein>
    <recommendedName>
        <fullName evidence="8">Probable enoyl-CoA hydratase EchA17</fullName>
        <ecNumber evidence="3">4.2.1.17</ecNumber>
    </recommendedName>
    <alternativeName>
        <fullName evidence="9">Probable enoyl-CoA hydratase echA17</fullName>
    </alternativeName>
</protein>
<evidence type="ECO:0000313" key="11">
    <source>
        <dbReference type="Proteomes" id="UP000186919"/>
    </source>
</evidence>
<comment type="similarity">
    <text evidence="2">Belongs to the enoyl-CoA hydratase/isomerase family.</text>
</comment>
<dbReference type="AlphaFoldDB" id="A0A179VCW9"/>
<reference evidence="10 11" key="1">
    <citation type="submission" date="2016-01" db="EMBL/GenBank/DDBJ databases">
        <title>Mycobacterium immunogenum strain CD11_6 genome sequencing and assembly.</title>
        <authorList>
            <person name="Kaur G."/>
            <person name="Nair G.R."/>
            <person name="Mayilraj S."/>
        </authorList>
    </citation>
    <scope>NUCLEOTIDE SEQUENCE [LARGE SCALE GENOMIC DNA]</scope>
    <source>
        <strain evidence="10 11">CD11-6</strain>
    </source>
</reference>
<gene>
    <name evidence="10" type="ORF">AWB85_07750</name>
</gene>
<dbReference type="NCBIfam" id="NF004524">
    <property type="entry name" value="PRK05869.1"/>
    <property type="match status" value="1"/>
</dbReference>
<dbReference type="PANTHER" id="PTHR11941:SF169">
    <property type="entry name" value="(7AS)-7A-METHYL-1,5-DIOXO-2,3,5,6,7,7A-HEXAHYDRO-1H-INDENE-CARBOXYL-COA HYDROLASE"/>
    <property type="match status" value="1"/>
</dbReference>
<dbReference type="EMBL" id="LQYE01000012">
    <property type="protein sequence ID" value="OAT68861.1"/>
    <property type="molecule type" value="Genomic_DNA"/>
</dbReference>
<dbReference type="Proteomes" id="UP000186919">
    <property type="component" value="Unassembled WGS sequence"/>
</dbReference>
<dbReference type="InterPro" id="IPR029045">
    <property type="entry name" value="ClpP/crotonase-like_dom_sf"/>
</dbReference>
<dbReference type="GO" id="GO:0006635">
    <property type="term" value="P:fatty acid beta-oxidation"/>
    <property type="evidence" value="ECO:0007669"/>
    <property type="project" value="TreeGrafter"/>
</dbReference>
<dbReference type="SUPFAM" id="SSF52096">
    <property type="entry name" value="ClpP/crotonase"/>
    <property type="match status" value="1"/>
</dbReference>
<evidence type="ECO:0000256" key="6">
    <source>
        <dbReference type="ARBA" id="ARBA00023709"/>
    </source>
</evidence>
<proteinExistence type="inferred from homology"/>
<comment type="caution">
    <text evidence="10">The sequence shown here is derived from an EMBL/GenBank/DDBJ whole genome shotgun (WGS) entry which is preliminary data.</text>
</comment>
<evidence type="ECO:0000256" key="9">
    <source>
        <dbReference type="ARBA" id="ARBA00073436"/>
    </source>
</evidence>